<dbReference type="Pfam" id="PF00501">
    <property type="entry name" value="AMP-binding"/>
    <property type="match status" value="4"/>
</dbReference>
<dbReference type="InterPro" id="IPR042099">
    <property type="entry name" value="ANL_N_sf"/>
</dbReference>
<feature type="non-terminal residue" evidence="8">
    <location>
        <position position="3403"/>
    </location>
</feature>
<dbReference type="InterPro" id="IPR045851">
    <property type="entry name" value="AMP-bd_C_sf"/>
</dbReference>
<dbReference type="GO" id="GO:0072330">
    <property type="term" value="P:monocarboxylic acid biosynthetic process"/>
    <property type="evidence" value="ECO:0007669"/>
    <property type="project" value="UniProtKB-ARBA"/>
</dbReference>
<reference evidence="9" key="1">
    <citation type="submission" date="2018-09" db="EMBL/GenBank/DDBJ databases">
        <authorList>
            <person name="Livingstone P.G."/>
            <person name="Whitworth D.E."/>
        </authorList>
    </citation>
    <scope>NUCLEOTIDE SEQUENCE [LARGE SCALE GENOMIC DNA]</scope>
    <source>
        <strain evidence="9">CA051B</strain>
    </source>
</reference>
<dbReference type="CDD" id="cd05930">
    <property type="entry name" value="A_NRPS"/>
    <property type="match status" value="2"/>
</dbReference>
<dbReference type="Gene3D" id="3.40.50.980">
    <property type="match status" value="6"/>
</dbReference>
<dbReference type="InterPro" id="IPR040097">
    <property type="entry name" value="FAAL/FAAC"/>
</dbReference>
<dbReference type="GO" id="GO:0031177">
    <property type="term" value="F:phosphopantetheine binding"/>
    <property type="evidence" value="ECO:0007669"/>
    <property type="project" value="InterPro"/>
</dbReference>
<evidence type="ECO:0000313" key="8">
    <source>
        <dbReference type="EMBL" id="RKH68628.1"/>
    </source>
</evidence>
<accession>A0A3A8QLD4</accession>
<dbReference type="PANTHER" id="PTHR45527">
    <property type="entry name" value="NONRIBOSOMAL PEPTIDE SYNTHETASE"/>
    <property type="match status" value="1"/>
</dbReference>
<organism evidence="8 9">
    <name type="scientific">Corallococcus llansteffanensis</name>
    <dbReference type="NCBI Taxonomy" id="2316731"/>
    <lineage>
        <taxon>Bacteria</taxon>
        <taxon>Pseudomonadati</taxon>
        <taxon>Myxococcota</taxon>
        <taxon>Myxococcia</taxon>
        <taxon>Myxococcales</taxon>
        <taxon>Cystobacterineae</taxon>
        <taxon>Myxococcaceae</taxon>
        <taxon>Corallococcus</taxon>
    </lineage>
</organism>
<comment type="cofactor">
    <cofactor evidence="1">
        <name>pantetheine 4'-phosphate</name>
        <dbReference type="ChEBI" id="CHEBI:47942"/>
    </cofactor>
</comment>
<dbReference type="Gene3D" id="3.30.559.10">
    <property type="entry name" value="Chloramphenicol acetyltransferase-like domain"/>
    <property type="match status" value="3"/>
</dbReference>
<keyword evidence="6" id="KW-0443">Lipid metabolism</keyword>
<dbReference type="Pfam" id="PF13193">
    <property type="entry name" value="AMP-binding_C"/>
    <property type="match status" value="2"/>
</dbReference>
<dbReference type="FunFam" id="1.10.1200.10:FF:000016">
    <property type="entry name" value="Non-ribosomal peptide synthase"/>
    <property type="match status" value="2"/>
</dbReference>
<dbReference type="PANTHER" id="PTHR45527:SF1">
    <property type="entry name" value="FATTY ACID SYNTHASE"/>
    <property type="match status" value="1"/>
</dbReference>
<evidence type="ECO:0000256" key="4">
    <source>
        <dbReference type="ARBA" id="ARBA00022553"/>
    </source>
</evidence>
<evidence type="ECO:0000256" key="3">
    <source>
        <dbReference type="ARBA" id="ARBA00022450"/>
    </source>
</evidence>
<dbReference type="SUPFAM" id="SSF52777">
    <property type="entry name" value="CoA-dependent acyltransferases"/>
    <property type="match status" value="6"/>
</dbReference>
<dbReference type="InterPro" id="IPR020806">
    <property type="entry name" value="PKS_PP-bd"/>
</dbReference>
<dbReference type="EMBL" id="RAWB01000005">
    <property type="protein sequence ID" value="RKH68628.1"/>
    <property type="molecule type" value="Genomic_DNA"/>
</dbReference>
<dbReference type="Gene3D" id="3.30.300.30">
    <property type="match status" value="3"/>
</dbReference>
<dbReference type="GO" id="GO:0044550">
    <property type="term" value="P:secondary metabolite biosynthetic process"/>
    <property type="evidence" value="ECO:0007669"/>
    <property type="project" value="UniProtKB-ARBA"/>
</dbReference>
<evidence type="ECO:0000256" key="6">
    <source>
        <dbReference type="ARBA" id="ARBA00023098"/>
    </source>
</evidence>
<dbReference type="CDD" id="cd05931">
    <property type="entry name" value="FAAL"/>
    <property type="match status" value="1"/>
</dbReference>
<dbReference type="InterPro" id="IPR000873">
    <property type="entry name" value="AMP-dep_synth/lig_dom"/>
</dbReference>
<keyword evidence="5" id="KW-0276">Fatty acid metabolism</keyword>
<dbReference type="FunFam" id="3.40.50.12780:FF:000013">
    <property type="entry name" value="Long-chain-fatty-acid--AMP ligase FadD32"/>
    <property type="match status" value="1"/>
</dbReference>
<dbReference type="FunFam" id="3.40.50.12780:FF:000012">
    <property type="entry name" value="Non-ribosomal peptide synthetase"/>
    <property type="match status" value="2"/>
</dbReference>
<dbReference type="FunFam" id="3.40.50.980:FF:000001">
    <property type="entry name" value="Non-ribosomal peptide synthetase"/>
    <property type="match status" value="2"/>
</dbReference>
<evidence type="ECO:0000256" key="1">
    <source>
        <dbReference type="ARBA" id="ARBA00001957"/>
    </source>
</evidence>
<dbReference type="Gene3D" id="1.10.1200.10">
    <property type="entry name" value="ACP-like"/>
    <property type="match status" value="3"/>
</dbReference>
<dbReference type="PROSITE" id="PS00012">
    <property type="entry name" value="PHOSPHOPANTETHEINE"/>
    <property type="match status" value="2"/>
</dbReference>
<dbReference type="InterPro" id="IPR036736">
    <property type="entry name" value="ACP-like_sf"/>
</dbReference>
<dbReference type="PROSITE" id="PS50075">
    <property type="entry name" value="CARRIER"/>
    <property type="match status" value="3"/>
</dbReference>
<keyword evidence="3" id="KW-0596">Phosphopantetheine</keyword>
<dbReference type="FunFam" id="3.30.300.30:FF:000010">
    <property type="entry name" value="Enterobactin synthetase component F"/>
    <property type="match status" value="2"/>
</dbReference>
<evidence type="ECO:0000256" key="5">
    <source>
        <dbReference type="ARBA" id="ARBA00022832"/>
    </source>
</evidence>
<dbReference type="InterPro" id="IPR009081">
    <property type="entry name" value="PP-bd_ACP"/>
</dbReference>
<sequence length="3403" mass="372467">MLDLLAERTEQRPHAPLFTLVGDEEGEQEIMDRATLQRRAQGIAAVLQQQAAPGERAVLLYPPGLEYVAGFFGCMAAGLVAVPAYPPDPLRLERTLPRLQAIIQDAQATVVLTTSFIASMAETLCESAPELRALRWVATDALPEGVEDGWRSPALREDSLAFLQYTSGSTGTPKGVELTHGNLLHNLRLIHGAFRMREDSAGVIWLPPYHDMGLIGGILGTLHGGFATTLMSPLTFLRRPMRWLETLSRTGGTISGGPNFAFDLCVRKSTPEQREALDLSRWEVAFCGAEPIRPETLDRFAEAFAPAGFRREALYACYGLAEGTLIVSGAAAGTPPVVQALDVDRLLEGRAVPAEPGQAETRSLVGCGRALEDQDLIVVNTGTLRPCAPGEVGEVWVKGPSVARGYWNHPEESQRVFQARTATGEGPFLRTGDLGFLRADQELFVTGRLKDLIIIRGRNHHPQDIELTAEQASPALRPGCGAAFSVEVDGEERLSIVYEVDRRRQEHLPIEDVARAVAQHVAEHHELQLHTLTLIEPGSLPKTSSGKIQRRASRSALQAGELPVVSTWSARSGAGSAAATQSPLPEEAAPAAATLEALEDWLHARLARRFQVAPERLERSEPLTRHGLDSLGAVELSHDVERALGVALPMEVLLSGPSVRELAARLHESRAQQAAPSLPPLVPATSREEQALSFAQQRLWFLDQLAPGEAHYHIAAAVRLEGPVDTAALERVFTEVVRRHESLRTTFRSDAGKPVQVLHPDARLELSQRDLSGLSAADWEAGVQDRASQEARRPFDLTRGPLLRATLLRRSDTEHVLVLVIHHIVSDGGSMGVLVREVSALYSAFVEGRPALLAPLPVQYADYARWQREWLRGEVLEAQLAYWRRQLAGVPQALDLPTDRPRPPMQGLRGAAVPVRLSRERWDALKALARDEGVTPFMLLLAAFQVLLHRYSGQEDFCVGTPIAGRPRPELEGLIGFFVNTLVLRARVERPLSFRELLGRVRQATLEAYANQHVPFERLVEELRPERDTSRSPLFQVMLALLPDPLSDAALAGVSLRALELEDHTSRFDLELSLTESAQGLSGTLGYSTSLFEPGTVARMVGHLDVLLGEILARPGQPIGELSLLPPAERQQVLVDFNATAARFPREACVHHLFEQQVSLRPEAIAIEFGEQRFTYGELERRAGALARRLRTLGVGPEVVVGLHAERSLELVVGMLAILKAGGAYVPLDPAYPEERLAWMLENSGAPVVLTQRHLKVPGVSRPVQEVLLEDLAVAEPRVEEAPSGAGPDTLAYVLYTSGSTGRPKGVMVPHQSVANFFHAMDARVGAQPAGTWLAVTSVSFDISVLELLWTLARGFKVVLPEGSQAEALHPASLAGLVRRHAVTHLQCTPSLAAALVLEPQSRQALSGLRRLLVGGEALPVPLAAQLARAVPEGAVLNMYGPTETTVWSSSHRVEAQEGPVPIGTPIANTSLYVLDERLQPVPLGVPGELYIGGLGVVRGYLARPELTAERFLPDSFSHRPGARMYRTGDLTRWRMNGTMEFLGRADFQVKVRGFRIELGEVEAVLGQHPGLQQAVVVAREVAPGDRRLVAYVVPRTGQSVDVESLRQQARARLPEYMVPSLFVTLEALPLTPNRKVDRKALPAPTGARPELQRTFVAPATATEERLAQLWAEVLGVQQVGAEDGFFELGGHSLLATQVVARVRAHFGVELPLRSLFEAPTVRAIAARLEAALQAGGATEVPPPMRADRSGPLPLSFAQQRLWFLEQLEPGQATYHLPVALRLSGDLRVDVLERCFTEVVRRHESLRTTFGSEDGHPVQRIQPPAPLPLEVVDLTALPLGQREEEAWHLAQREATRPFSLARGPLLRTSLVKLGEQDHLLLLTMHHIVSDGWSMGVLVREMAALYPALCEGRASPLPELPVQYADYAVWHREWLRRPELTEQLAWWRQQLEGAPGVLELPTDHARPAWQSHRGARLPFRLSRAQTEAARELALHEGGTLFMTLLTTFQTLLFRLSGQDDVSVGTPIAGRSRPEVEGLIGLFINTLVLRTRVRADTSFRALLAQVREVALGAYQHPDVPFEKLVEELRPERNRSHAPLFQVMFILQPRERSTPPVLPGVRVTRQAVEAGTAMFDLTLTLSETDQGLEGAFEYSTDLFTAPTVERWAARFTTLLEAACADPDQLLSRLPVLPDPERRQLLVEWNTTGSDFPADCLHHPFDALAARTPDAVALIFGDVQLTYGELEQRAEALARRLRTLGVGPEVVVGLHAERSLELVVGMLAILKAGGAYVPLDPAYPEERLAWMLENSGAPVVLTQRHLKVPGVSRPVQAVLLEDLAVAEPRAAEASSGAGPDTLAYVLYTSGSTGRPKGVMVPHQSVANFFHAMDARVGAQPVGTWLAVTSVSFDISVLELLWTLARGFKVVLPEGSQAEALHPASLAGLVRRHAVTHLQCTPSLAAALVLEPQSRQALSGLRRLLVGGEALPVPLAAQLARAVPEGAVLNMYGPTETTVWSSSHRVEAQEGPVPIGTPIANTSLYVLDERLQPVPLGVPGELYIGGLGVVRGYLARPELTAERFLPDSFSHRPGARMYRTGDLTRWRMNGTMEFLGRADFQVKVRGFRIELGEVEAVLGQHPGLQQAVVVAREVAPGDRRLVAYVVPRAGQSVDVESLRQQARARLPEYMVPSLFVTLEALPLTPNRKVDRKALPAPTGARPELQRTFVAPATATEERLAQLWAEVLGVQQVGAEDGFFELGGHSLLATQVVARVRAHFGVELPLRSLFEAPTVRAIAARLEAALQTGGTTEIPPPMRADRSGPLPLSFAQQRLWFLEQLEPGSSTYHIHTPLRLQGPLDVAALQRCFTEVVRRHESLRTTFAVIDGQPLQRIQPAAPLPLEVVDLTALPMGQREEEAQRLSREDAARPFSLEKGPLLRTSLVKLGEQDHLLLLTMHHIVSDGWSMGVLVREMSALFAAHAQGKPSPLPELPVQYADYAVWQRDWLRGEVLERQLSYWKQQLAGAPQVLEFPTDRPYPAVPSHRGAILPVRLPRALSEQLKLLAQQEGATPFMLLLAAFQSLLHRYSGQDDLLVGSAIVGRRYAELEGLIGFFVNTLVLRARMEDAPSFRALLRQVKGTTLGAYAHQDIPFEKLVEELKPRRDLGRSPLVQVMFVQQNAPVMEAGLPGISLRPVEAETQGARFDLTLNLGDAPEGFTGTLVYSTDLFEPATAARMMAHLQVLLEGALASPDAPLASLPLLRQDERHQLLVQWNDTASAFQGDDCLHHLFEAQVLRTPDAPAVVFEGACLSFHQLNARSNQLAWHLRSLGVGPDVPVGLYLERSVDSLVAILAVLKAGGAYVPLDPAYPPRRLAFMLQDCQAPVLLSHSHLDTSWLPSGPRLLALDASFPASL</sequence>
<evidence type="ECO:0000259" key="7">
    <source>
        <dbReference type="PROSITE" id="PS50075"/>
    </source>
</evidence>
<protein>
    <submittedName>
        <fullName evidence="8">Amino acid adenylation domain-containing protein</fullName>
    </submittedName>
</protein>
<dbReference type="InterPro" id="IPR010071">
    <property type="entry name" value="AA_adenyl_dom"/>
</dbReference>
<comment type="caution">
    <text evidence="8">The sequence shown here is derived from an EMBL/GenBank/DDBJ whole genome shotgun (WGS) entry which is preliminary data.</text>
</comment>
<feature type="domain" description="Carrier" evidence="7">
    <location>
        <begin position="1658"/>
        <end position="1733"/>
    </location>
</feature>
<dbReference type="FunFam" id="2.30.38.10:FF:000001">
    <property type="entry name" value="Non-ribosomal peptide synthetase PvdI"/>
    <property type="match status" value="2"/>
</dbReference>
<evidence type="ECO:0000256" key="2">
    <source>
        <dbReference type="ARBA" id="ARBA00006432"/>
    </source>
</evidence>
<dbReference type="InterPro" id="IPR023213">
    <property type="entry name" value="CAT-like_dom_sf"/>
</dbReference>
<dbReference type="Proteomes" id="UP000272888">
    <property type="component" value="Unassembled WGS sequence"/>
</dbReference>
<dbReference type="SMART" id="SM00823">
    <property type="entry name" value="PKS_PP"/>
    <property type="match status" value="3"/>
</dbReference>
<proteinExistence type="inferred from homology"/>
<dbReference type="Pfam" id="PF00668">
    <property type="entry name" value="Condensation"/>
    <property type="match status" value="3"/>
</dbReference>
<dbReference type="InterPro" id="IPR001242">
    <property type="entry name" value="Condensation_dom"/>
</dbReference>
<dbReference type="FunFam" id="3.30.559.10:FF:000012">
    <property type="entry name" value="Non-ribosomal peptide synthetase"/>
    <property type="match status" value="3"/>
</dbReference>
<dbReference type="GO" id="GO:0071766">
    <property type="term" value="P:Actinobacterium-type cell wall biogenesis"/>
    <property type="evidence" value="ECO:0007669"/>
    <property type="project" value="UniProtKB-ARBA"/>
</dbReference>
<dbReference type="Pfam" id="PF00550">
    <property type="entry name" value="PP-binding"/>
    <property type="match status" value="3"/>
</dbReference>
<dbReference type="GO" id="GO:0043041">
    <property type="term" value="P:amino acid activation for nonribosomal peptide biosynthetic process"/>
    <property type="evidence" value="ECO:0007669"/>
    <property type="project" value="TreeGrafter"/>
</dbReference>
<dbReference type="GO" id="GO:0006631">
    <property type="term" value="P:fatty acid metabolic process"/>
    <property type="evidence" value="ECO:0007669"/>
    <property type="project" value="UniProtKB-KW"/>
</dbReference>
<dbReference type="NCBIfam" id="NF003417">
    <property type="entry name" value="PRK04813.1"/>
    <property type="match status" value="4"/>
</dbReference>
<keyword evidence="9" id="KW-1185">Reference proteome</keyword>
<name>A0A3A8QLD4_9BACT</name>
<gene>
    <name evidence="8" type="ORF">D7V93_00915</name>
</gene>
<dbReference type="InterPro" id="IPR025110">
    <property type="entry name" value="AMP-bd_C"/>
</dbReference>
<evidence type="ECO:0000313" key="9">
    <source>
        <dbReference type="Proteomes" id="UP000272888"/>
    </source>
</evidence>
<dbReference type="Gene3D" id="2.30.38.10">
    <property type="entry name" value="Luciferase, Domain 3"/>
    <property type="match status" value="2"/>
</dbReference>
<dbReference type="Pfam" id="PF23024">
    <property type="entry name" value="AMP-dom_DIP2-like"/>
    <property type="match status" value="1"/>
</dbReference>
<dbReference type="CDD" id="cd19531">
    <property type="entry name" value="LCL_NRPS-like"/>
    <property type="match status" value="3"/>
</dbReference>
<comment type="similarity">
    <text evidence="2">Belongs to the ATP-dependent AMP-binding enzyme family.</text>
</comment>
<dbReference type="RefSeq" id="WP_120641510.1">
    <property type="nucleotide sequence ID" value="NZ_RAWB01000005.1"/>
</dbReference>
<dbReference type="Gene3D" id="3.40.50.12780">
    <property type="entry name" value="N-terminal domain of ligase-like"/>
    <property type="match status" value="1"/>
</dbReference>
<dbReference type="Gene3D" id="3.30.559.30">
    <property type="entry name" value="Nonribosomal peptide synthetase, condensation domain"/>
    <property type="match status" value="3"/>
</dbReference>
<dbReference type="NCBIfam" id="TIGR01733">
    <property type="entry name" value="AA-adenyl-dom"/>
    <property type="match status" value="2"/>
</dbReference>
<dbReference type="SUPFAM" id="SSF56801">
    <property type="entry name" value="Acetyl-CoA synthetase-like"/>
    <property type="match status" value="4"/>
</dbReference>
<dbReference type="SUPFAM" id="SSF47336">
    <property type="entry name" value="ACP-like"/>
    <property type="match status" value="3"/>
</dbReference>
<dbReference type="InterPro" id="IPR020845">
    <property type="entry name" value="AMP-binding_CS"/>
</dbReference>
<feature type="domain" description="Carrier" evidence="7">
    <location>
        <begin position="2721"/>
        <end position="2796"/>
    </location>
</feature>
<dbReference type="FunFam" id="3.30.559.30:FF:000001">
    <property type="entry name" value="Non-ribosomal peptide synthetase"/>
    <property type="match status" value="1"/>
</dbReference>
<dbReference type="GO" id="GO:0005829">
    <property type="term" value="C:cytosol"/>
    <property type="evidence" value="ECO:0007669"/>
    <property type="project" value="TreeGrafter"/>
</dbReference>
<feature type="domain" description="Carrier" evidence="7">
    <location>
        <begin position="596"/>
        <end position="670"/>
    </location>
</feature>
<dbReference type="GO" id="GO:0003824">
    <property type="term" value="F:catalytic activity"/>
    <property type="evidence" value="ECO:0007669"/>
    <property type="project" value="InterPro"/>
</dbReference>
<dbReference type="InterPro" id="IPR006162">
    <property type="entry name" value="Ppantetheine_attach_site"/>
</dbReference>
<keyword evidence="4" id="KW-0597">Phosphoprotein</keyword>
<dbReference type="PROSITE" id="PS00455">
    <property type="entry name" value="AMP_BINDING"/>
    <property type="match status" value="3"/>
</dbReference>
<dbReference type="GO" id="GO:0008610">
    <property type="term" value="P:lipid biosynthetic process"/>
    <property type="evidence" value="ECO:0007669"/>
    <property type="project" value="InterPro"/>
</dbReference>